<dbReference type="Pfam" id="PF02302">
    <property type="entry name" value="PTS_IIB"/>
    <property type="match status" value="1"/>
</dbReference>
<protein>
    <submittedName>
        <fullName evidence="3">PTS system IIB component (L-Asc family)</fullName>
    </submittedName>
</protein>
<gene>
    <name evidence="3" type="ORF">DFP96_12116</name>
</gene>
<dbReference type="AlphaFoldDB" id="A0A4R6ZEK2"/>
<organism evidence="3 4">
    <name type="scientific">Listeria rocourtiae</name>
    <dbReference type="NCBI Taxonomy" id="647910"/>
    <lineage>
        <taxon>Bacteria</taxon>
        <taxon>Bacillati</taxon>
        <taxon>Bacillota</taxon>
        <taxon>Bacilli</taxon>
        <taxon>Bacillales</taxon>
        <taxon>Listeriaceae</taxon>
        <taxon>Listeria</taxon>
    </lineage>
</organism>
<keyword evidence="4" id="KW-1185">Reference proteome</keyword>
<dbReference type="SUPFAM" id="SSF52794">
    <property type="entry name" value="PTS system IIB component-like"/>
    <property type="match status" value="1"/>
</dbReference>
<dbReference type="InterPro" id="IPR013011">
    <property type="entry name" value="PTS_EIIB_2"/>
</dbReference>
<keyword evidence="1" id="KW-0808">Transferase</keyword>
<dbReference type="EMBL" id="SNZK01000021">
    <property type="protein sequence ID" value="TDR50485.1"/>
    <property type="molecule type" value="Genomic_DNA"/>
</dbReference>
<evidence type="ECO:0000313" key="4">
    <source>
        <dbReference type="Proteomes" id="UP000295558"/>
    </source>
</evidence>
<accession>A0A4R6ZEK2</accession>
<dbReference type="GO" id="GO:0008982">
    <property type="term" value="F:protein-N(PI)-phosphohistidine-sugar phosphotransferase activity"/>
    <property type="evidence" value="ECO:0007669"/>
    <property type="project" value="InterPro"/>
</dbReference>
<reference evidence="3 4" key="1">
    <citation type="submission" date="2019-03" db="EMBL/GenBank/DDBJ databases">
        <title>Genomic Encyclopedia of Type Strains, Phase III (KMG-III): the genomes of soil and plant-associated and newly described type strains.</title>
        <authorList>
            <person name="Whitman W."/>
        </authorList>
    </citation>
    <scope>NUCLEOTIDE SEQUENCE [LARGE SCALE GENOMIC DNA]</scope>
    <source>
        <strain evidence="3 4">CECT 7972</strain>
    </source>
</reference>
<dbReference type="Gene3D" id="3.40.50.2300">
    <property type="match status" value="1"/>
</dbReference>
<dbReference type="InterPro" id="IPR003501">
    <property type="entry name" value="PTS_EIIB_2/3"/>
</dbReference>
<sequence>MMEMLKILAACGNGMGSSMVIKMKIEKALKEIGVTTFKVDYCSVGEAKSQAGGYDIVVASKHLIHELDGRTKGELVGLDNLMDDVEIKEKLGSLVSEVG</sequence>
<name>A0A4R6ZEK2_9LIST</name>
<dbReference type="RefSeq" id="WP_260444073.1">
    <property type="nucleotide sequence ID" value="NZ_JAARQJ010000001.1"/>
</dbReference>
<dbReference type="PROSITE" id="PS51099">
    <property type="entry name" value="PTS_EIIB_TYPE_2"/>
    <property type="match status" value="1"/>
</dbReference>
<feature type="domain" description="PTS EIIB type-2" evidence="2">
    <location>
        <begin position="5"/>
        <end position="99"/>
    </location>
</feature>
<proteinExistence type="predicted"/>
<dbReference type="STRING" id="1265846.PROCOU_11508"/>
<evidence type="ECO:0000259" key="2">
    <source>
        <dbReference type="PROSITE" id="PS51099"/>
    </source>
</evidence>
<dbReference type="Proteomes" id="UP000295558">
    <property type="component" value="Unassembled WGS sequence"/>
</dbReference>
<comment type="caution">
    <text evidence="3">The sequence shown here is derived from an EMBL/GenBank/DDBJ whole genome shotgun (WGS) entry which is preliminary data.</text>
</comment>
<evidence type="ECO:0000313" key="3">
    <source>
        <dbReference type="EMBL" id="TDR50485.1"/>
    </source>
</evidence>
<dbReference type="CDD" id="cd05563">
    <property type="entry name" value="PTS_IIB_ascorbate"/>
    <property type="match status" value="1"/>
</dbReference>
<dbReference type="InterPro" id="IPR036095">
    <property type="entry name" value="PTS_EIIB-like_sf"/>
</dbReference>
<evidence type="ECO:0000256" key="1">
    <source>
        <dbReference type="ARBA" id="ARBA00022679"/>
    </source>
</evidence>
<dbReference type="GO" id="GO:0009401">
    <property type="term" value="P:phosphoenolpyruvate-dependent sugar phosphotransferase system"/>
    <property type="evidence" value="ECO:0007669"/>
    <property type="project" value="InterPro"/>
</dbReference>